<sequence length="314" mass="34204">MNLRQVEAFRLVMLTGKMTAAAELMAITQPAVSRLIRDFEIDLKLRLFERRGNQLVPTPEATTLLREVERAYVGLNRIKAFAEEIGRQNAGMLRIAVMPALANGIMPRYLARFLRDRPNIHVSLSGIPSTMVIEAVASGQADLGFADGPLDRPGFLTESRPVAAVVAMPEGHRLAARSRIGPADLEGEHMITLEPGTLFAMRVEVALAGIPRASTIETRLSHTALTLVSEGVGITIIDPSSATDYQGRGVVVRPFTDFVDAGFLAIRRSDATDNQLAERFIAGFWEYHGTLLEQLNVAPGHPDRQASALGHPLP</sequence>
<evidence type="ECO:0000256" key="1">
    <source>
        <dbReference type="ARBA" id="ARBA00009437"/>
    </source>
</evidence>
<dbReference type="Gene3D" id="1.10.10.10">
    <property type="entry name" value="Winged helix-like DNA-binding domain superfamily/Winged helix DNA-binding domain"/>
    <property type="match status" value="1"/>
</dbReference>
<dbReference type="EMBL" id="SLVX01000018">
    <property type="protein sequence ID" value="TCN39015.1"/>
    <property type="molecule type" value="Genomic_DNA"/>
</dbReference>
<evidence type="ECO:0000256" key="2">
    <source>
        <dbReference type="ARBA" id="ARBA00023015"/>
    </source>
</evidence>
<dbReference type="Pfam" id="PF00126">
    <property type="entry name" value="HTH_1"/>
    <property type="match status" value="1"/>
</dbReference>
<proteinExistence type="inferred from homology"/>
<evidence type="ECO:0000313" key="7">
    <source>
        <dbReference type="EMBL" id="TCN39015.1"/>
    </source>
</evidence>
<gene>
    <name evidence="7" type="ORF">EV665_118101</name>
</gene>
<protein>
    <submittedName>
        <fullName evidence="7">DNA-binding transcriptional LysR family regulator</fullName>
    </submittedName>
</protein>
<dbReference type="InterPro" id="IPR005119">
    <property type="entry name" value="LysR_subst-bd"/>
</dbReference>
<name>A0A4R2CFK5_SHIGR</name>
<dbReference type="RefSeq" id="WP_133035892.1">
    <property type="nucleotide sequence ID" value="NZ_BAABEI010000012.1"/>
</dbReference>
<keyword evidence="4" id="KW-0010">Activator</keyword>
<comment type="similarity">
    <text evidence="1">Belongs to the LysR transcriptional regulatory family.</text>
</comment>
<dbReference type="PANTHER" id="PTHR30427:SF1">
    <property type="entry name" value="TRANSCRIPTIONAL ACTIVATOR PROTEIN LYSR"/>
    <property type="match status" value="1"/>
</dbReference>
<evidence type="ECO:0000256" key="3">
    <source>
        <dbReference type="ARBA" id="ARBA00023125"/>
    </source>
</evidence>
<evidence type="ECO:0000256" key="5">
    <source>
        <dbReference type="ARBA" id="ARBA00023163"/>
    </source>
</evidence>
<keyword evidence="3 7" id="KW-0238">DNA-binding</keyword>
<accession>A0A4R2CFK5</accession>
<dbReference type="GO" id="GO:0043565">
    <property type="term" value="F:sequence-specific DNA binding"/>
    <property type="evidence" value="ECO:0007669"/>
    <property type="project" value="TreeGrafter"/>
</dbReference>
<evidence type="ECO:0000259" key="6">
    <source>
        <dbReference type="PROSITE" id="PS50931"/>
    </source>
</evidence>
<organism evidence="7 8">
    <name type="scientific">Shinella granuli</name>
    <dbReference type="NCBI Taxonomy" id="323621"/>
    <lineage>
        <taxon>Bacteria</taxon>
        <taxon>Pseudomonadati</taxon>
        <taxon>Pseudomonadota</taxon>
        <taxon>Alphaproteobacteria</taxon>
        <taxon>Hyphomicrobiales</taxon>
        <taxon>Rhizobiaceae</taxon>
        <taxon>Shinella</taxon>
    </lineage>
</organism>
<dbReference type="PANTHER" id="PTHR30427">
    <property type="entry name" value="TRANSCRIPTIONAL ACTIVATOR PROTEIN LYSR"/>
    <property type="match status" value="1"/>
</dbReference>
<dbReference type="InterPro" id="IPR036388">
    <property type="entry name" value="WH-like_DNA-bd_sf"/>
</dbReference>
<reference evidence="7 8" key="1">
    <citation type="submission" date="2019-03" db="EMBL/GenBank/DDBJ databases">
        <title>Genomic Encyclopedia of Type Strains, Phase IV (KMG-IV): sequencing the most valuable type-strain genomes for metagenomic binning, comparative biology and taxonomic classification.</title>
        <authorList>
            <person name="Goeker M."/>
        </authorList>
    </citation>
    <scope>NUCLEOTIDE SEQUENCE [LARGE SCALE GENOMIC DNA]</scope>
    <source>
        <strain evidence="7 8">DSM 18401</strain>
    </source>
</reference>
<dbReference type="InterPro" id="IPR000847">
    <property type="entry name" value="LysR_HTH_N"/>
</dbReference>
<keyword evidence="2" id="KW-0805">Transcription regulation</keyword>
<feature type="domain" description="HTH lysR-type" evidence="6">
    <location>
        <begin position="1"/>
        <end position="58"/>
    </location>
</feature>
<dbReference type="AlphaFoldDB" id="A0A4R2CFK5"/>
<dbReference type="Proteomes" id="UP000295351">
    <property type="component" value="Unassembled WGS sequence"/>
</dbReference>
<comment type="caution">
    <text evidence="7">The sequence shown here is derived from an EMBL/GenBank/DDBJ whole genome shotgun (WGS) entry which is preliminary data.</text>
</comment>
<dbReference type="GO" id="GO:0010628">
    <property type="term" value="P:positive regulation of gene expression"/>
    <property type="evidence" value="ECO:0007669"/>
    <property type="project" value="TreeGrafter"/>
</dbReference>
<keyword evidence="8" id="KW-1185">Reference proteome</keyword>
<dbReference type="InterPro" id="IPR036390">
    <property type="entry name" value="WH_DNA-bd_sf"/>
</dbReference>
<dbReference type="Pfam" id="PF03466">
    <property type="entry name" value="LysR_substrate"/>
    <property type="match status" value="1"/>
</dbReference>
<dbReference type="Gene3D" id="3.40.190.290">
    <property type="match status" value="1"/>
</dbReference>
<evidence type="ECO:0000313" key="8">
    <source>
        <dbReference type="Proteomes" id="UP000295351"/>
    </source>
</evidence>
<keyword evidence="5" id="KW-0804">Transcription</keyword>
<dbReference type="PROSITE" id="PS50931">
    <property type="entry name" value="HTH_LYSR"/>
    <property type="match status" value="1"/>
</dbReference>
<dbReference type="SUPFAM" id="SSF46785">
    <property type="entry name" value="Winged helix' DNA-binding domain"/>
    <property type="match status" value="1"/>
</dbReference>
<dbReference type="SUPFAM" id="SSF53850">
    <property type="entry name" value="Periplasmic binding protein-like II"/>
    <property type="match status" value="1"/>
</dbReference>
<dbReference type="GO" id="GO:0003700">
    <property type="term" value="F:DNA-binding transcription factor activity"/>
    <property type="evidence" value="ECO:0007669"/>
    <property type="project" value="InterPro"/>
</dbReference>
<evidence type="ECO:0000256" key="4">
    <source>
        <dbReference type="ARBA" id="ARBA00023159"/>
    </source>
</evidence>